<dbReference type="EMBL" id="ATFP01000023">
    <property type="protein sequence ID" value="EPH20522.1"/>
    <property type="molecule type" value="Genomic_DNA"/>
</dbReference>
<gene>
    <name evidence="4" type="ORF">HMPREF1181_01738</name>
</gene>
<reference evidence="4 5" key="1">
    <citation type="submission" date="2013-05" db="EMBL/GenBank/DDBJ databases">
        <title>The Genome Sequence of Bacteroides stercoris CC31F.</title>
        <authorList>
            <consortium name="The Broad Institute Genomics Platform"/>
            <person name="Earl A."/>
            <person name="Ward D."/>
            <person name="Feldgarden M."/>
            <person name="Gevers D."/>
            <person name="Oliphant K."/>
            <person name="Allen-Vercoe E."/>
            <person name="Walker B."/>
            <person name="Young S."/>
            <person name="Zeng Q."/>
            <person name="Gargeya S."/>
            <person name="Fitzgerald M."/>
            <person name="Haas B."/>
            <person name="Abouelleil A."/>
            <person name="Allen A.W."/>
            <person name="Alvarado L."/>
            <person name="Arachchi H.M."/>
            <person name="Berlin A.M."/>
            <person name="Chapman S.B."/>
            <person name="Gainer-Dewar J."/>
            <person name="Goldberg J."/>
            <person name="Griggs A."/>
            <person name="Gujja S."/>
            <person name="Hansen M."/>
            <person name="Howarth C."/>
            <person name="Imamovic A."/>
            <person name="Ireland A."/>
            <person name="Larimer J."/>
            <person name="McCowan C."/>
            <person name="Murphy C."/>
            <person name="Pearson M."/>
            <person name="Poon T.W."/>
            <person name="Priest M."/>
            <person name="Roberts A."/>
            <person name="Saif S."/>
            <person name="Shea T."/>
            <person name="Sisk P."/>
            <person name="Sykes S."/>
            <person name="Wortman J."/>
            <person name="Nusbaum C."/>
            <person name="Birren B."/>
        </authorList>
    </citation>
    <scope>NUCLEOTIDE SEQUENCE [LARGE SCALE GENOMIC DNA]</scope>
    <source>
        <strain evidence="4 5">CC31F</strain>
    </source>
</reference>
<proteinExistence type="predicted"/>
<dbReference type="PATRIC" id="fig|1073351.3.peg.1742"/>
<evidence type="ECO:0000313" key="4">
    <source>
        <dbReference type="EMBL" id="EPH20522.1"/>
    </source>
</evidence>
<feature type="domain" description="Virulence-associated protein E-like" evidence="1">
    <location>
        <begin position="441"/>
        <end position="654"/>
    </location>
</feature>
<dbReference type="InterPro" id="IPR007936">
    <property type="entry name" value="VapE-like_dom"/>
</dbReference>
<comment type="caution">
    <text evidence="4">The sequence shown here is derived from an EMBL/GenBank/DDBJ whole genome shotgun (WGS) entry which is preliminary data.</text>
</comment>
<sequence>MLASSPFYAYLAESKRNALISTKFFQTTNTGMRITFIKENRDAGTESISTCDTAAFITKIKSETKPGHVSALRTMLEYTSHGSGGTYGHIDKLPRICPAMEYGRSREGERRMKRYNGIVLLEVGGLSGMSEAELVKEQAALLPQTYAAFAGSSGRSVKIWALFALPNGKLPQREEEISLFHAHAYRMAVQCYQPLLPFPVTLKEPSPADTFRMTLDETPYFAPDAVPFCLEQPVTMPGERTFNQRKLAENNPLKRLQPGFDSSQTFTLLFETVLGRALDEVENWQRDRDDFHPLLISIGEQCFKSGIPEEEAVRQVMMHYRRQADEQTVRTALHNLYRECRGFGRKSVLTPEQDTMLKLNEFMERRYEFRYNQLMGDLEYRQRDSIHFYFHVMDQRARNSVAMDALQEGLRVWDRDVNRYLTSNRVPLYNPVEEYLCGVGRWDGKDRIRALAGLVPCNNPYWRELFYRWFLNMVAHWRGLGNRMHANSTSPLLIGAQGYRKSTFCRIILPPELRFGYTDSLDFGSKRDAEMYLGRFLLVNIDEFDQVSIHQQGFLKHLLQKPVANLRKPYGSSIQEIRRYASFIGTSNHKDLLTDSSGSRRFVCVEVTAPIDTNVTINYRQLYAQAMQAIRSGERYWFNDKDEAVLKENNREFEQISPIEQLFHCHFRLPQEGEEGEWMSPIQILEILHAKNGTTKLTEGYAKYFGRILKKNDIEGKHTNKGVVYRIVKL</sequence>
<accession>S3YFY3</accession>
<feature type="domain" description="DUF3874" evidence="3">
    <location>
        <begin position="657"/>
        <end position="727"/>
    </location>
</feature>
<dbReference type="PANTHER" id="PTHR34985">
    <property type="entry name" value="SLR0554 PROTEIN"/>
    <property type="match status" value="1"/>
</dbReference>
<evidence type="ECO:0008006" key="6">
    <source>
        <dbReference type="Google" id="ProtNLM"/>
    </source>
</evidence>
<dbReference type="Proteomes" id="UP000014614">
    <property type="component" value="Unassembled WGS sequence"/>
</dbReference>
<feature type="domain" description="BT4734-like N-terminal" evidence="2">
    <location>
        <begin position="90"/>
        <end position="221"/>
    </location>
</feature>
<dbReference type="HOGENOM" id="CLU_024375_3_0_10"/>
<dbReference type="InterPro" id="IPR014907">
    <property type="entry name" value="BT4734-like_N"/>
</dbReference>
<evidence type="ECO:0000259" key="3">
    <source>
        <dbReference type="Pfam" id="PF12990"/>
    </source>
</evidence>
<evidence type="ECO:0000313" key="5">
    <source>
        <dbReference type="Proteomes" id="UP000014614"/>
    </source>
</evidence>
<dbReference type="Pfam" id="PF12990">
    <property type="entry name" value="DUF3874"/>
    <property type="match status" value="1"/>
</dbReference>
<dbReference type="Pfam" id="PF05272">
    <property type="entry name" value="VapE-like_dom"/>
    <property type="match status" value="1"/>
</dbReference>
<dbReference type="InterPro" id="IPR024450">
    <property type="entry name" value="DUF3874"/>
</dbReference>
<evidence type="ECO:0000259" key="1">
    <source>
        <dbReference type="Pfam" id="PF05272"/>
    </source>
</evidence>
<dbReference type="AlphaFoldDB" id="S3YFY3"/>
<dbReference type="PANTHER" id="PTHR34985:SF1">
    <property type="entry name" value="SLR0554 PROTEIN"/>
    <property type="match status" value="1"/>
</dbReference>
<dbReference type="Pfam" id="PF08800">
    <property type="entry name" value="BT4734-like_N"/>
    <property type="match status" value="1"/>
</dbReference>
<name>S3YFY3_BACSE</name>
<organism evidence="4 5">
    <name type="scientific">Bacteroides stercoris CC31F</name>
    <dbReference type="NCBI Taxonomy" id="1073351"/>
    <lineage>
        <taxon>Bacteria</taxon>
        <taxon>Pseudomonadati</taxon>
        <taxon>Bacteroidota</taxon>
        <taxon>Bacteroidia</taxon>
        <taxon>Bacteroidales</taxon>
        <taxon>Bacteroidaceae</taxon>
        <taxon>Bacteroides</taxon>
    </lineage>
</organism>
<protein>
    <recommendedName>
        <fullName evidence="6">Helicase</fullName>
    </recommendedName>
</protein>
<evidence type="ECO:0000259" key="2">
    <source>
        <dbReference type="Pfam" id="PF08800"/>
    </source>
</evidence>